<dbReference type="GeneID" id="95980987"/>
<dbReference type="InterPro" id="IPR015659">
    <property type="entry name" value="Proline_oxidase"/>
</dbReference>
<comment type="similarity">
    <text evidence="1 5">Belongs to the proline oxidase family.</text>
</comment>
<dbReference type="Pfam" id="PF01619">
    <property type="entry name" value="Pro_dh"/>
    <property type="match status" value="1"/>
</dbReference>
<comment type="cofactor">
    <cofactor evidence="5">
        <name>FAD</name>
        <dbReference type="ChEBI" id="CHEBI:57692"/>
    </cofactor>
</comment>
<keyword evidence="4 5" id="KW-0642">Proline metabolism</keyword>
<keyword evidence="5" id="KW-0285">Flavoprotein</keyword>
<dbReference type="SUPFAM" id="SSF51730">
    <property type="entry name" value="FAD-linked oxidoreductase"/>
    <property type="match status" value="1"/>
</dbReference>
<dbReference type="InterPro" id="IPR029041">
    <property type="entry name" value="FAD-linked_oxidoreductase-like"/>
</dbReference>
<gene>
    <name evidence="8" type="ORF">AAFC00_007288</name>
</gene>
<comment type="catalytic activity">
    <reaction evidence="5">
        <text>L-proline + a quinone = (S)-1-pyrroline-5-carboxylate + a quinol + H(+)</text>
        <dbReference type="Rhea" id="RHEA:23784"/>
        <dbReference type="ChEBI" id="CHEBI:15378"/>
        <dbReference type="ChEBI" id="CHEBI:17388"/>
        <dbReference type="ChEBI" id="CHEBI:24646"/>
        <dbReference type="ChEBI" id="CHEBI:60039"/>
        <dbReference type="ChEBI" id="CHEBI:132124"/>
        <dbReference type="EC" id="1.5.5.2"/>
    </reaction>
</comment>
<reference evidence="8 9" key="1">
    <citation type="submission" date="2024-07" db="EMBL/GenBank/DDBJ databases">
        <title>Draft sequence of the Neodothiora populina.</title>
        <authorList>
            <person name="Drown D.D."/>
            <person name="Schuette U.S."/>
            <person name="Buechlein A.B."/>
            <person name="Rusch D.R."/>
            <person name="Winton L.W."/>
            <person name="Adams G.A."/>
        </authorList>
    </citation>
    <scope>NUCLEOTIDE SEQUENCE [LARGE SCALE GENOMIC DNA]</scope>
    <source>
        <strain evidence="8 9">CPC 39397</strain>
    </source>
</reference>
<feature type="compositionally biased region" description="Low complexity" evidence="6">
    <location>
        <begin position="45"/>
        <end position="61"/>
    </location>
</feature>
<evidence type="ECO:0000256" key="4">
    <source>
        <dbReference type="ARBA" id="ARBA00023062"/>
    </source>
</evidence>
<evidence type="ECO:0000256" key="3">
    <source>
        <dbReference type="ARBA" id="ARBA00023002"/>
    </source>
</evidence>
<keyword evidence="9" id="KW-1185">Reference proteome</keyword>
<accession>A0ABR3PHS8</accession>
<evidence type="ECO:0000256" key="5">
    <source>
        <dbReference type="RuleBase" id="RU364054"/>
    </source>
</evidence>
<keyword evidence="3 5" id="KW-0560">Oxidoreductase</keyword>
<dbReference type="InterPro" id="IPR002872">
    <property type="entry name" value="Proline_DH_dom"/>
</dbReference>
<dbReference type="PANTHER" id="PTHR13914:SF30">
    <property type="entry name" value="PROLINE DEHYDROGENASE"/>
    <property type="match status" value="1"/>
</dbReference>
<evidence type="ECO:0000313" key="8">
    <source>
        <dbReference type="EMBL" id="KAL1305698.1"/>
    </source>
</evidence>
<evidence type="ECO:0000256" key="1">
    <source>
        <dbReference type="ARBA" id="ARBA00005869"/>
    </source>
</evidence>
<dbReference type="EMBL" id="JBFMKM010000006">
    <property type="protein sequence ID" value="KAL1305698.1"/>
    <property type="molecule type" value="Genomic_DNA"/>
</dbReference>
<keyword evidence="5" id="KW-0274">FAD</keyword>
<dbReference type="EC" id="1.5.5.2" evidence="2 5"/>
<sequence length="483" mass="52415">MKLPHTVAISSITRGLRVTTSLTASSSFAATRCLHTTKPDRTTWAVSDSSPGSPASSASPVVSPVASSQAPVLSCLPLAQVLRTYFITSVSSSPLLLQTCLKTLRAMVDSSSPVTSVEKNPLLKLILRETFYKQFCSGTSQAEIQRNVQQMRSIGYSGVILEYALEVLADAKISDTAKDVDIWRNGLLQTIDMASPGDFVGLKWSGLGPEALQLLKQQKPPSALMDDAMREVCTAAAAKRISLLPAAEETTTLPTFHSWCLNLQKDYNRGHSVVYSTYQAYLKSTPATLAKHLSLAKTEDFTLGVKLVRGAYLASEPRSIIWPDIGSTHAAYDALAEALLKKQFTGLLQPLHGSHAFDFADINLVLATHNANSVRKAQSIRAQQAAQNDSLVPLAYAQLQGMADEVSCELIMAGKANQALSNGKNVDIPRAYKCTTWGSMEECLNYLLRRAAENKDAATRTAESRAAMGAELRRRFKSAFRLI</sequence>
<feature type="region of interest" description="Disordered" evidence="6">
    <location>
        <begin position="41"/>
        <end position="61"/>
    </location>
</feature>
<protein>
    <recommendedName>
        <fullName evidence="2 5">Proline dehydrogenase</fullName>
        <ecNumber evidence="2 5">1.5.5.2</ecNumber>
    </recommendedName>
</protein>
<dbReference type="RefSeq" id="XP_069201971.1">
    <property type="nucleotide sequence ID" value="XM_069347363.1"/>
</dbReference>
<dbReference type="Gene3D" id="3.20.20.220">
    <property type="match status" value="1"/>
</dbReference>
<dbReference type="PANTHER" id="PTHR13914">
    <property type="entry name" value="PROLINE OXIDASE"/>
    <property type="match status" value="1"/>
</dbReference>
<feature type="domain" description="Proline dehydrogenase" evidence="7">
    <location>
        <begin position="176"/>
        <end position="461"/>
    </location>
</feature>
<comment type="caution">
    <text evidence="8">The sequence shown here is derived from an EMBL/GenBank/DDBJ whole genome shotgun (WGS) entry which is preliminary data.</text>
</comment>
<evidence type="ECO:0000256" key="2">
    <source>
        <dbReference type="ARBA" id="ARBA00012695"/>
    </source>
</evidence>
<proteinExistence type="inferred from homology"/>
<dbReference type="Proteomes" id="UP001562354">
    <property type="component" value="Unassembled WGS sequence"/>
</dbReference>
<evidence type="ECO:0000256" key="6">
    <source>
        <dbReference type="SAM" id="MobiDB-lite"/>
    </source>
</evidence>
<name>A0ABR3PHS8_9PEZI</name>
<evidence type="ECO:0000313" key="9">
    <source>
        <dbReference type="Proteomes" id="UP001562354"/>
    </source>
</evidence>
<comment type="function">
    <text evidence="5">Converts proline to delta-1-pyrroline-5-carboxylate.</text>
</comment>
<evidence type="ECO:0000259" key="7">
    <source>
        <dbReference type="Pfam" id="PF01619"/>
    </source>
</evidence>
<organism evidence="8 9">
    <name type="scientific">Neodothiora populina</name>
    <dbReference type="NCBI Taxonomy" id="2781224"/>
    <lineage>
        <taxon>Eukaryota</taxon>
        <taxon>Fungi</taxon>
        <taxon>Dikarya</taxon>
        <taxon>Ascomycota</taxon>
        <taxon>Pezizomycotina</taxon>
        <taxon>Dothideomycetes</taxon>
        <taxon>Dothideomycetidae</taxon>
        <taxon>Dothideales</taxon>
        <taxon>Dothioraceae</taxon>
        <taxon>Neodothiora</taxon>
    </lineage>
</organism>